<feature type="domain" description="N-acetyltransferase" evidence="4">
    <location>
        <begin position="8"/>
        <end position="176"/>
    </location>
</feature>
<keyword evidence="2" id="KW-0012">Acyltransferase</keyword>
<evidence type="ECO:0000256" key="2">
    <source>
        <dbReference type="ARBA" id="ARBA00023315"/>
    </source>
</evidence>
<dbReference type="PANTHER" id="PTHR43792:SF8">
    <property type="entry name" value="[RIBOSOMAL PROTEIN US5]-ALANINE N-ACETYLTRANSFERASE"/>
    <property type="match status" value="1"/>
</dbReference>
<dbReference type="PROSITE" id="PS51186">
    <property type="entry name" value="GNAT"/>
    <property type="match status" value="1"/>
</dbReference>
<dbReference type="AlphaFoldDB" id="A0A5M3WWA0"/>
<evidence type="ECO:0000259" key="4">
    <source>
        <dbReference type="PROSITE" id="PS51186"/>
    </source>
</evidence>
<dbReference type="Gene3D" id="3.40.630.30">
    <property type="match status" value="1"/>
</dbReference>
<dbReference type="GO" id="GO:0008999">
    <property type="term" value="F:protein-N-terminal-alanine acetyltransferase activity"/>
    <property type="evidence" value="ECO:0007669"/>
    <property type="project" value="TreeGrafter"/>
</dbReference>
<accession>A0A5M3WWA0</accession>
<dbReference type="InterPro" id="IPR000182">
    <property type="entry name" value="GNAT_dom"/>
</dbReference>
<name>A0A5M3WWA0_9ACTN</name>
<evidence type="ECO:0000313" key="5">
    <source>
        <dbReference type="EMBL" id="GES12219.1"/>
    </source>
</evidence>
<dbReference type="OrthoDB" id="5242221at2"/>
<keyword evidence="6" id="KW-1185">Reference proteome</keyword>
<dbReference type="PANTHER" id="PTHR43792">
    <property type="entry name" value="GNAT FAMILY, PUTATIVE (AFU_ORTHOLOGUE AFUA_3G00765)-RELATED-RELATED"/>
    <property type="match status" value="1"/>
</dbReference>
<sequence length="182" mass="21033">MAGWRMHVEIRPIGLEFAEDLAKIYRENRDFLRPYEPDRPESFFTTNGQLRHIRRILGEMDRGLRWTALIYLTGQPAGLITINNILRGVLQCGRVGYWVAEKEGSRGVASTALRLVLDVAFCELALHRVEASVRTDNPRSRRVLEKNRFHLIGTARDHVFLDGQWRDEFLMERHSPPISPGI</sequence>
<evidence type="ECO:0000256" key="1">
    <source>
        <dbReference type="ARBA" id="ARBA00022679"/>
    </source>
</evidence>
<protein>
    <submittedName>
        <fullName evidence="5">Ribosomal-protein-alanine N-acetyltransferase</fullName>
    </submittedName>
</protein>
<keyword evidence="1 5" id="KW-0808">Transferase</keyword>
<gene>
    <name evidence="5" type="primary">rimJ_1</name>
    <name evidence="5" type="ORF">Amac_058160</name>
</gene>
<organism evidence="5 6">
    <name type="scientific">Acrocarpospora macrocephala</name>
    <dbReference type="NCBI Taxonomy" id="150177"/>
    <lineage>
        <taxon>Bacteria</taxon>
        <taxon>Bacillati</taxon>
        <taxon>Actinomycetota</taxon>
        <taxon>Actinomycetes</taxon>
        <taxon>Streptosporangiales</taxon>
        <taxon>Streptosporangiaceae</taxon>
        <taxon>Acrocarpospora</taxon>
    </lineage>
</organism>
<proteinExistence type="inferred from homology"/>
<comment type="similarity">
    <text evidence="3">Belongs to the acetyltransferase family. RimJ subfamily.</text>
</comment>
<reference evidence="5 6" key="1">
    <citation type="submission" date="2019-10" db="EMBL/GenBank/DDBJ databases">
        <title>Whole genome shotgun sequence of Acrocarpospora macrocephala NBRC 16266.</title>
        <authorList>
            <person name="Ichikawa N."/>
            <person name="Kimura A."/>
            <person name="Kitahashi Y."/>
            <person name="Komaki H."/>
            <person name="Oguchi A."/>
        </authorList>
    </citation>
    <scope>NUCLEOTIDE SEQUENCE [LARGE SCALE GENOMIC DNA]</scope>
    <source>
        <strain evidence="5 6">NBRC 16266</strain>
    </source>
</reference>
<dbReference type="InterPro" id="IPR016181">
    <property type="entry name" value="Acyl_CoA_acyltransferase"/>
</dbReference>
<evidence type="ECO:0000313" key="6">
    <source>
        <dbReference type="Proteomes" id="UP000331127"/>
    </source>
</evidence>
<dbReference type="Proteomes" id="UP000331127">
    <property type="component" value="Unassembled WGS sequence"/>
</dbReference>
<comment type="caution">
    <text evidence="5">The sequence shown here is derived from an EMBL/GenBank/DDBJ whole genome shotgun (WGS) entry which is preliminary data.</text>
</comment>
<dbReference type="SUPFAM" id="SSF55729">
    <property type="entry name" value="Acyl-CoA N-acyltransferases (Nat)"/>
    <property type="match status" value="1"/>
</dbReference>
<evidence type="ECO:0000256" key="3">
    <source>
        <dbReference type="ARBA" id="ARBA00038502"/>
    </source>
</evidence>
<dbReference type="Pfam" id="PF13302">
    <property type="entry name" value="Acetyltransf_3"/>
    <property type="match status" value="1"/>
</dbReference>
<dbReference type="GO" id="GO:0005737">
    <property type="term" value="C:cytoplasm"/>
    <property type="evidence" value="ECO:0007669"/>
    <property type="project" value="TreeGrafter"/>
</dbReference>
<dbReference type="InterPro" id="IPR051531">
    <property type="entry name" value="N-acetyltransferase"/>
</dbReference>
<dbReference type="EMBL" id="BLAE01000035">
    <property type="protein sequence ID" value="GES12219.1"/>
    <property type="molecule type" value="Genomic_DNA"/>
</dbReference>